<evidence type="ECO:0000256" key="4">
    <source>
        <dbReference type="ARBA" id="ARBA00022741"/>
    </source>
</evidence>
<evidence type="ECO:0000256" key="9">
    <source>
        <dbReference type="PIRSR" id="PIRSR601233-2"/>
    </source>
</evidence>
<evidence type="ECO:0000313" key="12">
    <source>
        <dbReference type="Proteomes" id="UP000214880"/>
    </source>
</evidence>
<dbReference type="EC" id="6.5.1.8" evidence="1"/>
<dbReference type="GO" id="GO:0003909">
    <property type="term" value="F:DNA ligase activity"/>
    <property type="evidence" value="ECO:0007669"/>
    <property type="project" value="TreeGrafter"/>
</dbReference>
<sequence length="225" mass="24797">MYTIYDKQKNSHPIKVWLSDEDIIEEGCLEQATNLSNLPFIHKWVALMPDTHTGKGMPIGGVIATDGVVSPNAVGVDIGCGMACIQTNIEAAFLKNTTTPNGSLLQGIIGDILRNIPLGFRHHKKQQTSSTIDTALSNIDKYSFAKDLIPEIEQSYYQIGTLGGGNHFIELQEDEDGMAAIMLHSGSRHLGHQICKFFHSVAREHNQQWFSLVPDQLPTCFFACG</sequence>
<dbReference type="GO" id="GO:0030145">
    <property type="term" value="F:manganese ion binding"/>
    <property type="evidence" value="ECO:0007669"/>
    <property type="project" value="TreeGrafter"/>
</dbReference>
<keyword evidence="2 11" id="KW-0436">Ligase</keyword>
<dbReference type="RefSeq" id="WP_255319471.1">
    <property type="nucleotide sequence ID" value="NZ_FNHB01000001.1"/>
</dbReference>
<dbReference type="InterPro" id="IPR052915">
    <property type="entry name" value="RtcB-like"/>
</dbReference>
<dbReference type="GO" id="GO:0006281">
    <property type="term" value="P:DNA repair"/>
    <property type="evidence" value="ECO:0007669"/>
    <property type="project" value="TreeGrafter"/>
</dbReference>
<dbReference type="Pfam" id="PF01139">
    <property type="entry name" value="RtcB"/>
    <property type="match status" value="1"/>
</dbReference>
<dbReference type="GO" id="GO:0005525">
    <property type="term" value="F:GTP binding"/>
    <property type="evidence" value="ECO:0007669"/>
    <property type="project" value="UniProtKB-KW"/>
</dbReference>
<feature type="binding site" evidence="9">
    <location>
        <begin position="166"/>
        <end position="170"/>
    </location>
    <ligand>
        <name>GMP</name>
        <dbReference type="ChEBI" id="CHEBI:58115"/>
    </ligand>
</feature>
<evidence type="ECO:0000256" key="10">
    <source>
        <dbReference type="PIRSR" id="PIRSR601233-3"/>
    </source>
</evidence>
<keyword evidence="6 9" id="KW-0342">GTP-binding</keyword>
<comment type="catalytic activity">
    <reaction evidence="8">
        <text>a 3'-end 3'-phospho-ribonucleotide-RNA + a 5'-end dephospho-ribonucleoside-RNA + GTP = a ribonucleotidyl-ribonucleotide-RNA + GMP + diphosphate</text>
        <dbReference type="Rhea" id="RHEA:68076"/>
        <dbReference type="Rhea" id="RHEA-COMP:10463"/>
        <dbReference type="Rhea" id="RHEA-COMP:13936"/>
        <dbReference type="Rhea" id="RHEA-COMP:17355"/>
        <dbReference type="ChEBI" id="CHEBI:33019"/>
        <dbReference type="ChEBI" id="CHEBI:37565"/>
        <dbReference type="ChEBI" id="CHEBI:58115"/>
        <dbReference type="ChEBI" id="CHEBI:83062"/>
        <dbReference type="ChEBI" id="CHEBI:138284"/>
        <dbReference type="ChEBI" id="CHEBI:173118"/>
        <dbReference type="EC" id="6.5.1.8"/>
    </reaction>
</comment>
<keyword evidence="5" id="KW-0692">RNA repair</keyword>
<evidence type="ECO:0000256" key="1">
    <source>
        <dbReference type="ARBA" id="ARBA00012726"/>
    </source>
</evidence>
<dbReference type="GO" id="GO:0006396">
    <property type="term" value="P:RNA processing"/>
    <property type="evidence" value="ECO:0007669"/>
    <property type="project" value="InterPro"/>
</dbReference>
<reference evidence="11 12" key="1">
    <citation type="submission" date="2016-10" db="EMBL/GenBank/DDBJ databases">
        <authorList>
            <person name="de Groot N.N."/>
        </authorList>
    </citation>
    <scope>NUCLEOTIDE SEQUENCE [LARGE SCALE GENOMIC DNA]</scope>
    <source>
        <strain evidence="11 12">DSM 1736</strain>
    </source>
</reference>
<dbReference type="Proteomes" id="UP000214880">
    <property type="component" value="Unassembled WGS sequence"/>
</dbReference>
<evidence type="ECO:0000256" key="7">
    <source>
        <dbReference type="ARBA" id="ARBA00023211"/>
    </source>
</evidence>
<dbReference type="InterPro" id="IPR001233">
    <property type="entry name" value="RtcB"/>
</dbReference>
<evidence type="ECO:0000313" key="11">
    <source>
        <dbReference type="EMBL" id="SDL93292.1"/>
    </source>
</evidence>
<dbReference type="Gene3D" id="3.90.1860.10">
    <property type="entry name" value="tRNA-splicing ligase RtcB"/>
    <property type="match status" value="1"/>
</dbReference>
<keyword evidence="3 10" id="KW-0479">Metal-binding</keyword>
<accession>A0A1G9P355</accession>
<feature type="binding site" evidence="10">
    <location>
        <position position="77"/>
    </location>
    <ligand>
        <name>Mn(2+)</name>
        <dbReference type="ChEBI" id="CHEBI:29035"/>
        <label>1</label>
    </ligand>
</feature>
<dbReference type="PANTHER" id="PTHR43749:SF2">
    <property type="entry name" value="RNA-SPLICING LIGASE RTCB"/>
    <property type="match status" value="1"/>
</dbReference>
<dbReference type="AlphaFoldDB" id="A0A1G9P355"/>
<gene>
    <name evidence="11" type="ORF">SAMN04488502_1011215</name>
</gene>
<dbReference type="STRING" id="146817.SAMN04488502_1011215"/>
<comment type="cofactor">
    <cofactor evidence="10">
        <name>Mn(2+)</name>
        <dbReference type="ChEBI" id="CHEBI:29035"/>
    </cofactor>
    <text evidence="10">Binds 2 manganese ions per subunit.</text>
</comment>
<dbReference type="PANTHER" id="PTHR43749">
    <property type="entry name" value="RNA-SPLICING LIGASE RTCB"/>
    <property type="match status" value="1"/>
</dbReference>
<keyword evidence="7 10" id="KW-0464">Manganese</keyword>
<feature type="binding site" evidence="10">
    <location>
        <position position="184"/>
    </location>
    <ligand>
        <name>Mn(2+)</name>
        <dbReference type="ChEBI" id="CHEBI:29035"/>
        <label>2</label>
    </ligand>
</feature>
<evidence type="ECO:0000256" key="8">
    <source>
        <dbReference type="ARBA" id="ARBA00047746"/>
    </source>
</evidence>
<dbReference type="GO" id="GO:0170057">
    <property type="term" value="F:RNA ligase (GTP) activity"/>
    <property type="evidence" value="ECO:0007669"/>
    <property type="project" value="UniProtKB-EC"/>
</dbReference>
<evidence type="ECO:0000256" key="3">
    <source>
        <dbReference type="ARBA" id="ARBA00022723"/>
    </source>
</evidence>
<feature type="binding site" evidence="10">
    <location>
        <position position="167"/>
    </location>
    <ligand>
        <name>Mn(2+)</name>
        <dbReference type="ChEBI" id="CHEBI:29035"/>
        <label>1</label>
    </ligand>
</feature>
<evidence type="ECO:0000256" key="2">
    <source>
        <dbReference type="ARBA" id="ARBA00022598"/>
    </source>
</evidence>
<proteinExistence type="predicted"/>
<keyword evidence="4 9" id="KW-0547">Nucleotide-binding</keyword>
<keyword evidence="12" id="KW-1185">Reference proteome</keyword>
<name>A0A1G9P355_9FIRM</name>
<evidence type="ECO:0000256" key="6">
    <source>
        <dbReference type="ARBA" id="ARBA00023134"/>
    </source>
</evidence>
<dbReference type="EMBL" id="FNHB01000001">
    <property type="protein sequence ID" value="SDL93292.1"/>
    <property type="molecule type" value="Genomic_DNA"/>
</dbReference>
<organism evidence="11 12">
    <name type="scientific">Dendrosporobacter quercicolus</name>
    <dbReference type="NCBI Taxonomy" id="146817"/>
    <lineage>
        <taxon>Bacteria</taxon>
        <taxon>Bacillati</taxon>
        <taxon>Bacillota</taxon>
        <taxon>Negativicutes</taxon>
        <taxon>Selenomonadales</taxon>
        <taxon>Sporomusaceae</taxon>
        <taxon>Dendrosporobacter</taxon>
    </lineage>
</organism>
<protein>
    <recommendedName>
        <fullName evidence="1">3'-phosphate/5'-hydroxy nucleic acid ligase</fullName>
        <ecNumber evidence="1">6.5.1.8</ecNumber>
    </recommendedName>
</protein>
<dbReference type="GO" id="GO:0042245">
    <property type="term" value="P:RNA repair"/>
    <property type="evidence" value="ECO:0007669"/>
    <property type="project" value="UniProtKB-KW"/>
</dbReference>
<dbReference type="SUPFAM" id="SSF103365">
    <property type="entry name" value="Hypothetical protein PH1602"/>
    <property type="match status" value="1"/>
</dbReference>
<evidence type="ECO:0000256" key="5">
    <source>
        <dbReference type="ARBA" id="ARBA00022800"/>
    </source>
</evidence>
<dbReference type="InterPro" id="IPR036025">
    <property type="entry name" value="RtcB-like_sf"/>
</dbReference>